<dbReference type="Gramene" id="TVU01130">
    <property type="protein sequence ID" value="TVU01130"/>
    <property type="gene ID" value="EJB05_53429"/>
</dbReference>
<dbReference type="PROSITE" id="PS50089">
    <property type="entry name" value="ZF_RING_2"/>
    <property type="match status" value="1"/>
</dbReference>
<organism evidence="3 4">
    <name type="scientific">Eragrostis curvula</name>
    <name type="common">weeping love grass</name>
    <dbReference type="NCBI Taxonomy" id="38414"/>
    <lineage>
        <taxon>Eukaryota</taxon>
        <taxon>Viridiplantae</taxon>
        <taxon>Streptophyta</taxon>
        <taxon>Embryophyta</taxon>
        <taxon>Tracheophyta</taxon>
        <taxon>Spermatophyta</taxon>
        <taxon>Magnoliopsida</taxon>
        <taxon>Liliopsida</taxon>
        <taxon>Poales</taxon>
        <taxon>Poaceae</taxon>
        <taxon>PACMAD clade</taxon>
        <taxon>Chloridoideae</taxon>
        <taxon>Eragrostideae</taxon>
        <taxon>Eragrostidinae</taxon>
        <taxon>Eragrostis</taxon>
    </lineage>
</organism>
<dbReference type="GO" id="GO:0008270">
    <property type="term" value="F:zinc ion binding"/>
    <property type="evidence" value="ECO:0007669"/>
    <property type="project" value="UniProtKB-KW"/>
</dbReference>
<dbReference type="AlphaFoldDB" id="A0A5J9SQ74"/>
<evidence type="ECO:0000313" key="3">
    <source>
        <dbReference type="EMBL" id="TVU01130.1"/>
    </source>
</evidence>
<dbReference type="SUPFAM" id="SSF57850">
    <property type="entry name" value="RING/U-box"/>
    <property type="match status" value="1"/>
</dbReference>
<dbReference type="PANTHER" id="PTHR22938">
    <property type="entry name" value="ZINC FINGER PROTEIN 598"/>
    <property type="match status" value="1"/>
</dbReference>
<keyword evidence="1" id="KW-0862">Zinc</keyword>
<dbReference type="GO" id="GO:0016567">
    <property type="term" value="P:protein ubiquitination"/>
    <property type="evidence" value="ECO:0007669"/>
    <property type="project" value="TreeGrafter"/>
</dbReference>
<evidence type="ECO:0000256" key="1">
    <source>
        <dbReference type="PROSITE-ProRule" id="PRU00175"/>
    </source>
</evidence>
<keyword evidence="1" id="KW-0479">Metal-binding</keyword>
<dbReference type="EMBL" id="RWGY01000486">
    <property type="protein sequence ID" value="TVU01130.1"/>
    <property type="molecule type" value="Genomic_DNA"/>
</dbReference>
<dbReference type="InterPro" id="IPR013083">
    <property type="entry name" value="Znf_RING/FYVE/PHD"/>
</dbReference>
<proteinExistence type="predicted"/>
<dbReference type="Gene3D" id="3.30.40.10">
    <property type="entry name" value="Zinc/RING finger domain, C3HC4 (zinc finger)"/>
    <property type="match status" value="1"/>
</dbReference>
<feature type="domain" description="RING-type" evidence="2">
    <location>
        <begin position="14"/>
        <end position="55"/>
    </location>
</feature>
<dbReference type="InterPro" id="IPR044288">
    <property type="entry name" value="ZNF598/HEL2"/>
</dbReference>
<comment type="caution">
    <text evidence="3">The sequence shown here is derived from an EMBL/GenBank/DDBJ whole genome shotgun (WGS) entry which is preliminary data.</text>
</comment>
<dbReference type="GO" id="GO:0043022">
    <property type="term" value="F:ribosome binding"/>
    <property type="evidence" value="ECO:0007669"/>
    <property type="project" value="TreeGrafter"/>
</dbReference>
<name>A0A5J9SQ74_9POAL</name>
<protein>
    <recommendedName>
        <fullName evidence="2">RING-type domain-containing protein</fullName>
    </recommendedName>
</protein>
<evidence type="ECO:0000259" key="2">
    <source>
        <dbReference type="PROSITE" id="PS50089"/>
    </source>
</evidence>
<gene>
    <name evidence="3" type="ORF">EJB05_53429</name>
</gene>
<dbReference type="GO" id="GO:0061630">
    <property type="term" value="F:ubiquitin protein ligase activity"/>
    <property type="evidence" value="ECO:0007669"/>
    <property type="project" value="InterPro"/>
</dbReference>
<dbReference type="GO" id="GO:0072344">
    <property type="term" value="P:rescue of stalled ribosome"/>
    <property type="evidence" value="ECO:0007669"/>
    <property type="project" value="InterPro"/>
</dbReference>
<reference evidence="3 4" key="1">
    <citation type="journal article" date="2019" name="Sci. Rep.">
        <title>A high-quality genome of Eragrostis curvula grass provides insights into Poaceae evolution and supports new strategies to enhance forage quality.</title>
        <authorList>
            <person name="Carballo J."/>
            <person name="Santos B.A.C.M."/>
            <person name="Zappacosta D."/>
            <person name="Garbus I."/>
            <person name="Selva J.P."/>
            <person name="Gallo C.A."/>
            <person name="Diaz A."/>
            <person name="Albertini E."/>
            <person name="Caccamo M."/>
            <person name="Echenique V."/>
        </authorList>
    </citation>
    <scope>NUCLEOTIDE SEQUENCE [LARGE SCALE GENOMIC DNA]</scope>
    <source>
        <strain evidence="4">cv. Victoria</strain>
        <tissue evidence="3">Leaf</tissue>
    </source>
</reference>
<dbReference type="InterPro" id="IPR001841">
    <property type="entry name" value="Znf_RING"/>
</dbReference>
<sequence>MAQPHRAAADARCCVVCMEAREWVAVGPCGHNLVCVHCAVRLRFHNGDRRCCYCRRPCPAVVITKPTDDGDGGRQAYPEAPTGRYHSGMGAYIGDRKLYKAVKKACVVKGGAREPHPPDWLSRDPVLGTIYFCFFA</sequence>
<dbReference type="Proteomes" id="UP000324897">
    <property type="component" value="Unassembled WGS sequence"/>
</dbReference>
<keyword evidence="4" id="KW-1185">Reference proteome</keyword>
<dbReference type="Pfam" id="PF13920">
    <property type="entry name" value="zf-C3HC4_3"/>
    <property type="match status" value="1"/>
</dbReference>
<keyword evidence="1" id="KW-0863">Zinc-finger</keyword>
<evidence type="ECO:0000313" key="4">
    <source>
        <dbReference type="Proteomes" id="UP000324897"/>
    </source>
</evidence>
<feature type="non-terminal residue" evidence="3">
    <location>
        <position position="1"/>
    </location>
</feature>
<dbReference type="PANTHER" id="PTHR22938:SF15">
    <property type="entry name" value="OS01G0568000 PROTEIN"/>
    <property type="match status" value="1"/>
</dbReference>
<accession>A0A5J9SQ74</accession>